<name>A0A917XQS9_9ACTN</name>
<evidence type="ECO:0000256" key="1">
    <source>
        <dbReference type="SAM" id="MobiDB-lite"/>
    </source>
</evidence>
<proteinExistence type="predicted"/>
<protein>
    <submittedName>
        <fullName evidence="2">Uncharacterized protein</fullName>
    </submittedName>
</protein>
<evidence type="ECO:0000313" key="2">
    <source>
        <dbReference type="EMBL" id="GGN46491.1"/>
    </source>
</evidence>
<dbReference type="EMBL" id="BMML01000054">
    <property type="protein sequence ID" value="GGN46491.1"/>
    <property type="molecule type" value="Genomic_DNA"/>
</dbReference>
<sequence>MIDVPVGLVVVIVVVFGRGPDAEVGVCSGRSRVGHRSSCERRTVHGAREMDDDEEDERQKRADTTARPLLGSRADPHSGHLPSVCDQSLSAT</sequence>
<organism evidence="2 3">
    <name type="scientific">Streptomyces fuscichromogenes</name>
    <dbReference type="NCBI Taxonomy" id="1324013"/>
    <lineage>
        <taxon>Bacteria</taxon>
        <taxon>Bacillati</taxon>
        <taxon>Actinomycetota</taxon>
        <taxon>Actinomycetes</taxon>
        <taxon>Kitasatosporales</taxon>
        <taxon>Streptomycetaceae</taxon>
        <taxon>Streptomyces</taxon>
    </lineage>
</organism>
<accession>A0A917XQS9</accession>
<dbReference type="AlphaFoldDB" id="A0A917XQS9"/>
<reference evidence="2" key="1">
    <citation type="journal article" date="2014" name="Int. J. Syst. Evol. Microbiol.">
        <title>Complete genome sequence of Corynebacterium casei LMG S-19264T (=DSM 44701T), isolated from a smear-ripened cheese.</title>
        <authorList>
            <consortium name="US DOE Joint Genome Institute (JGI-PGF)"/>
            <person name="Walter F."/>
            <person name="Albersmeier A."/>
            <person name="Kalinowski J."/>
            <person name="Ruckert C."/>
        </authorList>
    </citation>
    <scope>NUCLEOTIDE SEQUENCE</scope>
    <source>
        <strain evidence="2">CGMCC 4.7110</strain>
    </source>
</reference>
<feature type="compositionally biased region" description="Basic and acidic residues" evidence="1">
    <location>
        <begin position="37"/>
        <end position="49"/>
    </location>
</feature>
<reference evidence="2" key="2">
    <citation type="submission" date="2020-09" db="EMBL/GenBank/DDBJ databases">
        <authorList>
            <person name="Sun Q."/>
            <person name="Zhou Y."/>
        </authorList>
    </citation>
    <scope>NUCLEOTIDE SEQUENCE</scope>
    <source>
        <strain evidence="2">CGMCC 4.7110</strain>
    </source>
</reference>
<evidence type="ECO:0000313" key="3">
    <source>
        <dbReference type="Proteomes" id="UP000653411"/>
    </source>
</evidence>
<feature type="region of interest" description="Disordered" evidence="1">
    <location>
        <begin position="29"/>
        <end position="92"/>
    </location>
</feature>
<dbReference type="Proteomes" id="UP000653411">
    <property type="component" value="Unassembled WGS sequence"/>
</dbReference>
<keyword evidence="3" id="KW-1185">Reference proteome</keyword>
<comment type="caution">
    <text evidence="2">The sequence shown here is derived from an EMBL/GenBank/DDBJ whole genome shotgun (WGS) entry which is preliminary data.</text>
</comment>
<gene>
    <name evidence="2" type="ORF">GCM10011578_099470</name>
</gene>